<dbReference type="Proteomes" id="UP000679307">
    <property type="component" value="Chromosome"/>
</dbReference>
<proteinExistence type="predicted"/>
<protein>
    <recommendedName>
        <fullName evidence="5">AtpZ/AtpI family protein</fullName>
    </recommendedName>
</protein>
<evidence type="ECO:0000256" key="2">
    <source>
        <dbReference type="SAM" id="Phobius"/>
    </source>
</evidence>
<evidence type="ECO:0000256" key="1">
    <source>
        <dbReference type="SAM" id="MobiDB-lite"/>
    </source>
</evidence>
<organism evidence="3 4">
    <name type="scientific">Nocardioides aquaticus</name>
    <dbReference type="NCBI Taxonomy" id="160826"/>
    <lineage>
        <taxon>Bacteria</taxon>
        <taxon>Bacillati</taxon>
        <taxon>Actinomycetota</taxon>
        <taxon>Actinomycetes</taxon>
        <taxon>Propionibacteriales</taxon>
        <taxon>Nocardioidaceae</taxon>
        <taxon>Nocardioides</taxon>
    </lineage>
</organism>
<dbReference type="EMBL" id="CP075371">
    <property type="protein sequence ID" value="QVT79468.1"/>
    <property type="molecule type" value="Genomic_DNA"/>
</dbReference>
<feature type="region of interest" description="Disordered" evidence="1">
    <location>
        <begin position="77"/>
        <end position="100"/>
    </location>
</feature>
<keyword evidence="4" id="KW-1185">Reference proteome</keyword>
<feature type="transmembrane region" description="Helical" evidence="2">
    <location>
        <begin position="20"/>
        <end position="40"/>
    </location>
</feature>
<dbReference type="RefSeq" id="WP_214058920.1">
    <property type="nucleotide sequence ID" value="NZ_BAAAHS010000031.1"/>
</dbReference>
<evidence type="ECO:0000313" key="3">
    <source>
        <dbReference type="EMBL" id="QVT79468.1"/>
    </source>
</evidence>
<evidence type="ECO:0008006" key="5">
    <source>
        <dbReference type="Google" id="ProtNLM"/>
    </source>
</evidence>
<accession>A0ABX8EG32</accession>
<reference evidence="3 4" key="1">
    <citation type="submission" date="2021-05" db="EMBL/GenBank/DDBJ databases">
        <title>Complete genome of Nocardioides aquaticus KCTC 9944T isolated from meromictic and hypersaline Ekho Lake, Antarctica.</title>
        <authorList>
            <person name="Hwang K."/>
            <person name="Kim K.M."/>
            <person name="Choe H."/>
        </authorList>
    </citation>
    <scope>NUCLEOTIDE SEQUENCE [LARGE SCALE GENOMIC DNA]</scope>
    <source>
        <strain evidence="3 4">KCTC 9944</strain>
    </source>
</reference>
<keyword evidence="2" id="KW-0812">Transmembrane</keyword>
<keyword evidence="2" id="KW-0472">Membrane</keyword>
<feature type="transmembrane region" description="Helical" evidence="2">
    <location>
        <begin position="46"/>
        <end position="66"/>
    </location>
</feature>
<sequence length="100" mass="11081">MSKQDPPSPTSERGPQGDPWHAFGYVVSGVAVYGLVGWWADQWLGTSFLVAIGILFGAVLGIYLTISRFDALPRFPRDSEHRAQHDPQHDPQSDQHPDPT</sequence>
<gene>
    <name evidence="3" type="ORF">ENKNEFLB_01850</name>
</gene>
<keyword evidence="2" id="KW-1133">Transmembrane helix</keyword>
<evidence type="ECO:0000313" key="4">
    <source>
        <dbReference type="Proteomes" id="UP000679307"/>
    </source>
</evidence>
<name>A0ABX8EG32_9ACTN</name>